<dbReference type="Proteomes" id="UP000053660">
    <property type="component" value="Unassembled WGS sequence"/>
</dbReference>
<organism evidence="1 2">
    <name type="scientific">Oesophagostomum dentatum</name>
    <name type="common">Nodular worm</name>
    <dbReference type="NCBI Taxonomy" id="61180"/>
    <lineage>
        <taxon>Eukaryota</taxon>
        <taxon>Metazoa</taxon>
        <taxon>Ecdysozoa</taxon>
        <taxon>Nematoda</taxon>
        <taxon>Chromadorea</taxon>
        <taxon>Rhabditida</taxon>
        <taxon>Rhabditina</taxon>
        <taxon>Rhabditomorpha</taxon>
        <taxon>Strongyloidea</taxon>
        <taxon>Strongylidae</taxon>
        <taxon>Oesophagostomum</taxon>
    </lineage>
</organism>
<dbReference type="AlphaFoldDB" id="A0A0B1SY04"/>
<reference evidence="1 2" key="1">
    <citation type="submission" date="2014-03" db="EMBL/GenBank/DDBJ databases">
        <title>Draft genome of the hookworm Oesophagostomum dentatum.</title>
        <authorList>
            <person name="Mitreva M."/>
        </authorList>
    </citation>
    <scope>NUCLEOTIDE SEQUENCE [LARGE SCALE GENOMIC DNA]</scope>
    <source>
        <strain evidence="1 2">OD-Hann</strain>
    </source>
</reference>
<dbReference type="OrthoDB" id="5816204at2759"/>
<sequence length="293" mass="33563">MFTSEQYIELLTSFLSASNNMPLVQQSPLHLVLLLRILLYLVQVLPCNRVLAEIARFFLRKGKDDEISPTEALAALDEWKRVFRTVDCFSKPERITCFESPRALCIALRIHYEYARASKKSDQWIKECGELFKLSGQCFAADDKAVILGAFLDVLESHWKTYHTHKDKLLESIGIGTKTLSLRWFNNPQEAGAMPKSDIVAEITRAEASKRRDPALWRLALAQTKSSRFLSETHVLASAQCGWSRHLHIDCIALLESTKKCKEIISLMEERGVHVFNDLDYIKVMKGDERMEE</sequence>
<keyword evidence="2" id="KW-1185">Reference proteome</keyword>
<gene>
    <name evidence="1" type="ORF">OESDEN_10299</name>
</gene>
<evidence type="ECO:0000313" key="2">
    <source>
        <dbReference type="Proteomes" id="UP000053660"/>
    </source>
</evidence>
<protein>
    <submittedName>
        <fullName evidence="1">Uncharacterized protein</fullName>
    </submittedName>
</protein>
<evidence type="ECO:0000313" key="1">
    <source>
        <dbReference type="EMBL" id="KHJ89869.1"/>
    </source>
</evidence>
<proteinExistence type="predicted"/>
<accession>A0A0B1SY04</accession>
<dbReference type="EMBL" id="KN553672">
    <property type="protein sequence ID" value="KHJ89869.1"/>
    <property type="molecule type" value="Genomic_DNA"/>
</dbReference>
<name>A0A0B1SY04_OESDE</name>